<gene>
    <name evidence="1" type="ORF">CI15_23185</name>
</gene>
<reference evidence="1 2" key="1">
    <citation type="journal article" date="2015" name="Int. J. Syst. Evol. Microbiol.">
        <title>Burkholderia monticola sp. nov., isolated from mountain soil.</title>
        <authorList>
            <person name="Baek I."/>
            <person name="Seo B."/>
            <person name="Lee I."/>
            <person name="Yi H."/>
            <person name="Chun J."/>
        </authorList>
    </citation>
    <scope>NUCLEOTIDE SEQUENCE [LARGE SCALE GENOMIC DNA]</scope>
    <source>
        <strain evidence="1 2">JC2948</strain>
    </source>
</reference>
<sequence length="72" mass="8115">MVYFQRSRSNMAYDADKKQLRADEQAARTHEGTGGWAAKSKAAVESVAHWAWSPASSHYDWMDLHSPFASID</sequence>
<evidence type="ECO:0000313" key="2">
    <source>
        <dbReference type="Proteomes" id="UP000075613"/>
    </source>
</evidence>
<organism evidence="1 2">
    <name type="scientific">Paraburkholderia monticola</name>
    <dbReference type="NCBI Taxonomy" id="1399968"/>
    <lineage>
        <taxon>Bacteria</taxon>
        <taxon>Pseudomonadati</taxon>
        <taxon>Pseudomonadota</taxon>
        <taxon>Betaproteobacteria</taxon>
        <taxon>Burkholderiales</taxon>
        <taxon>Burkholderiaceae</taxon>
        <taxon>Paraburkholderia</taxon>
    </lineage>
</organism>
<dbReference type="Proteomes" id="UP000075613">
    <property type="component" value="Unassembled WGS sequence"/>
</dbReference>
<name>A0A149PHM3_9BURK</name>
<dbReference type="AlphaFoldDB" id="A0A149PHM3"/>
<keyword evidence="2" id="KW-1185">Reference proteome</keyword>
<dbReference type="EMBL" id="LRBG01000036">
    <property type="protein sequence ID" value="KXU84376.1"/>
    <property type="molecule type" value="Genomic_DNA"/>
</dbReference>
<proteinExistence type="predicted"/>
<comment type="caution">
    <text evidence="1">The sequence shown here is derived from an EMBL/GenBank/DDBJ whole genome shotgun (WGS) entry which is preliminary data.</text>
</comment>
<evidence type="ECO:0000313" key="1">
    <source>
        <dbReference type="EMBL" id="KXU84376.1"/>
    </source>
</evidence>
<protein>
    <submittedName>
        <fullName evidence="1">Uncharacterized protein</fullName>
    </submittedName>
</protein>
<accession>A0A149PHM3</accession>